<feature type="domain" description="L-Lysine epsilon oxidase N-terminal" evidence="2">
    <location>
        <begin position="281"/>
        <end position="324"/>
    </location>
</feature>
<keyword evidence="5" id="KW-1185">Reference proteome</keyword>
<feature type="domain" description="L-Lysine epsilon oxidase N-terminal" evidence="2">
    <location>
        <begin position="10"/>
        <end position="215"/>
    </location>
</feature>
<evidence type="ECO:0000259" key="3">
    <source>
        <dbReference type="Pfam" id="PF18417"/>
    </source>
</evidence>
<evidence type="ECO:0000259" key="2">
    <source>
        <dbReference type="Pfam" id="PF17990"/>
    </source>
</evidence>
<name>A0A250IHN0_9BACT</name>
<feature type="domain" description="L-lysine epsilon oxidase C-terminal" evidence="3">
    <location>
        <begin position="435"/>
        <end position="568"/>
    </location>
</feature>
<protein>
    <recommendedName>
        <fullName evidence="6">L-lysine 6-oxidase</fullName>
    </recommendedName>
</protein>
<organism evidence="4 5">
    <name type="scientific">Melittangium boletus DSM 14713</name>
    <dbReference type="NCBI Taxonomy" id="1294270"/>
    <lineage>
        <taxon>Bacteria</taxon>
        <taxon>Pseudomonadati</taxon>
        <taxon>Myxococcota</taxon>
        <taxon>Myxococcia</taxon>
        <taxon>Myxococcales</taxon>
        <taxon>Cystobacterineae</taxon>
        <taxon>Archangiaceae</taxon>
        <taxon>Melittangium</taxon>
    </lineage>
</organism>
<reference evidence="4 5" key="1">
    <citation type="submission" date="2017-06" db="EMBL/GenBank/DDBJ databases">
        <authorList>
            <person name="Kim H.J."/>
            <person name="Triplett B.A."/>
        </authorList>
    </citation>
    <scope>NUCLEOTIDE SEQUENCE [LARGE SCALE GENOMIC DNA]</scope>
    <source>
        <strain evidence="4 5">DSM 14713</strain>
    </source>
</reference>
<evidence type="ECO:0000256" key="1">
    <source>
        <dbReference type="SAM" id="MobiDB-lite"/>
    </source>
</evidence>
<dbReference type="OrthoDB" id="336698at2"/>
<evidence type="ECO:0000313" key="5">
    <source>
        <dbReference type="Proteomes" id="UP000217289"/>
    </source>
</evidence>
<evidence type="ECO:0000313" key="4">
    <source>
        <dbReference type="EMBL" id="ATB30730.1"/>
    </source>
</evidence>
<evidence type="ECO:0008006" key="6">
    <source>
        <dbReference type="Google" id="ProtNLM"/>
    </source>
</evidence>
<dbReference type="AlphaFoldDB" id="A0A250IHN0"/>
<dbReference type="RefSeq" id="WP_095979147.1">
    <property type="nucleotide sequence ID" value="NZ_CP022163.1"/>
</dbReference>
<dbReference type="KEGG" id="mbd:MEBOL_004191"/>
<dbReference type="Pfam" id="PF17990">
    <property type="entry name" value="LodA_N"/>
    <property type="match status" value="2"/>
</dbReference>
<dbReference type="Pfam" id="PF18417">
    <property type="entry name" value="LodA_C"/>
    <property type="match status" value="1"/>
</dbReference>
<dbReference type="InterPro" id="IPR041173">
    <property type="entry name" value="LodA_C"/>
</dbReference>
<proteinExistence type="predicted"/>
<feature type="region of interest" description="Disordered" evidence="1">
    <location>
        <begin position="109"/>
        <end position="137"/>
    </location>
</feature>
<sequence length="646" mass="71108">MSTGTTFKIHPAIGIARVGNSQDYYLAPVTAGGLPLEKDGETPVTQFRDEGGGIRRQAARFQIYAYDSVSPNGRPVGPGQANIRDIQWTVHLANKKASWYEFRQLAGSDGNHTEGTDAQGKPIPQALRNPRTTGQDRNKYIIDSGPRVVSCRGINATPQQGDFAKGQAPQGYPENFPPAGLLPEGNDITSLGQISADGSGHLDVRGGLGHSGCSAAYELTDKVLSSLVKDRKIPQSVADQLKPLLNEGYKSVDDFNTAIGGVLSPNDLKEYSPAIDQYAAQPRIDTYANNNFWWDDTSDGPVTALVYLEGSDTPVEVTPAWVLVAPPAYAPQILNTITLYDTMYDLFVREGKYNTDLYDPSKYSGGWNPDYKPNRQAEIQPIISRPSAYQWVANIDRQGVQQHGGLDQSSGRPSAFLDYMRPPGAENSGRSTLMPMLAGDNPISTYLPSKCLTLTRTQFFLLGQFSHNQYDTSTRVDSSGPGEQLDRAVLENCVGGAFCPGIEMTWLSRNIKIYSEPFRFLPMPVSGKGLQWDTEPTAGNGLEPGDATKYMALPWQADFNECSDQTIDGTVLWWWPAQRPYYVNYKDEHGEVKRGSWTRPTPANFNEDVLMVYNWKDLGFIIQQDDGTSSFLEVQRLPLSKADVVG</sequence>
<dbReference type="EMBL" id="CP022163">
    <property type="protein sequence ID" value="ATB30730.1"/>
    <property type="molecule type" value="Genomic_DNA"/>
</dbReference>
<dbReference type="InterPro" id="IPR041168">
    <property type="entry name" value="LodA_N"/>
</dbReference>
<gene>
    <name evidence="4" type="ORF">MEBOL_004191</name>
</gene>
<accession>A0A250IHN0</accession>
<dbReference type="Proteomes" id="UP000217289">
    <property type="component" value="Chromosome"/>
</dbReference>